<evidence type="ECO:0000313" key="5">
    <source>
        <dbReference type="EMBL" id="AXX97993.1"/>
    </source>
</evidence>
<dbReference type="PANTHER" id="PTHR38340">
    <property type="entry name" value="S-LAYER PROTEIN"/>
    <property type="match status" value="1"/>
</dbReference>
<comment type="subcellular location">
    <subcellularLocation>
        <location evidence="1">Secreted</location>
    </subcellularLocation>
</comment>
<dbReference type="PROSITE" id="PS00330">
    <property type="entry name" value="HEMOLYSIN_CALCIUM"/>
    <property type="match status" value="8"/>
</dbReference>
<dbReference type="Pfam" id="PF13403">
    <property type="entry name" value="Hint_2"/>
    <property type="match status" value="1"/>
</dbReference>
<dbReference type="PRINTS" id="PR00313">
    <property type="entry name" value="CABNDNGRPT"/>
</dbReference>
<dbReference type="Proteomes" id="UP000261704">
    <property type="component" value="Chromosome"/>
</dbReference>
<name>A0A347UGL5_9RHOB</name>
<dbReference type="KEGG" id="pamo:BAR1_08635"/>
<dbReference type="InterPro" id="IPR006141">
    <property type="entry name" value="Intein_N"/>
</dbReference>
<reference evidence="5 6" key="1">
    <citation type="submission" date="2018-09" db="EMBL/GenBank/DDBJ databases">
        <title>Profundibacter amoris BAR1 gen. nov., sp. nov., a new member of the Roseobacter clade isolated at Lokis Castle Vent Field on the Arctic Mid-Oceanic Ridge.</title>
        <authorList>
            <person name="Le Moine Bauer S."/>
            <person name="Sjoeberg A.G."/>
            <person name="L'Haridon S."/>
            <person name="Stokke R."/>
            <person name="Roalkvam I."/>
            <person name="Steen I.H."/>
            <person name="Dahle H."/>
        </authorList>
    </citation>
    <scope>NUCLEOTIDE SEQUENCE [LARGE SCALE GENOMIC DNA]</scope>
    <source>
        <strain evidence="5 6">BAR1</strain>
    </source>
</reference>
<feature type="domain" description="Hedgehog/Intein (Hint)" evidence="4">
    <location>
        <begin position="945"/>
        <end position="1091"/>
    </location>
</feature>
<dbReference type="RefSeq" id="WP_118942649.1">
    <property type="nucleotide sequence ID" value="NZ_CP032125.1"/>
</dbReference>
<dbReference type="AlphaFoldDB" id="A0A347UGL5"/>
<sequence>MADYLLDWNDTGSDGSTTITSASGSDDISVTVSTPCNDDSDSWTMNGGILYGSGVENEISTFVTFDAPVENVSFELLDVDQGGGWDDKVTIIAKDADGNIVPVNYSDLAWHHTVDGNTVNAGDNESPGVEGSGAVDSVTVTIPGPVVSIEIIMDNGESADSSGVVGITEMTFDAVPVVTPDGIVQGTAGDDLIDVAYTGDPDGDRVDNHDAVLDDPNGDYLPDAGDNDDTILAGAGNDTVFAGEGNDLVMGGDGDDTLHGEDGDDQLCGQDGEDTIYGGAGDDLLEGMNDDDLLYGGDGDDIVKGDAGDDVASGGAGNDSVYGGSGDDTLYGNDGDDTMGGGSGNDVVFGNDGADTIKGGGGDDVIYGGTGNDDINGGTGDDTAYGGAGDDVVSGGKGDDIIYGDGPVPGGVDGGGVDPVTLSFDNVAAGSETASDPNTAQAGDSVIYENVAVLADGTVVDARLVLVETSNDDLTVDLASSNDYEIMLNGTNDADMEGETATFRVEFYDHLTGEPVELNPALVFHDLDTNHGTETLTINDPSLVNVGVPSDSSLDVSYDGTTLLASATEDNTDPSDLDSQISTVYGTTSSITFTLGTRGINSGIGFGSIGDQEFDYLVDGGDDVLDGGEGDDTIYGGGGNDTITGGAGSDVVFGGDGDDVIDTSGPNSTGVDAMPDLGYPGLYPADTDPNDDKDVVYGGAGNDTITTGDDADIIFGGTGDDIIDGGIDADTIDGGDGDDVIIGGEGSDIIDGGAGDDTIYGGLDPSFPDAINIPDDGSGPYGPDLVPDNGMDVIHGGEGNDTIYGADDDDILFGDEGDDYIDGGIDDDTISGGSGDDTLIGGQGDDVISGGTGNDSISGGSGVDIMSGGDDRDTFTNITAGDVVEGGEGGDDYDTLDLTGSRPDGGSIRVFHDAGNPENGHVDFRDADGNVIGTMEFHDIENVVPCFTPGTLIATPKGERLVQDLAVGDKIITRDNGIQEIRWVGEKKLHWQDLATNPHLMPILIKKGALGNDLPERDMLVSPNHRMLVANDKTSLYFEEREVLAAAKHLVNNRDIIQKEVMHTAYLHFMFDNHEVVLSDGAWTESFQPGDMALKSVGNAQRNEIMELFPELATQDGINSYQSARKTLKAHEARLLVR</sequence>
<dbReference type="SUPFAM" id="SSF51294">
    <property type="entry name" value="Hedgehog/intein (Hint) domain"/>
    <property type="match status" value="1"/>
</dbReference>
<dbReference type="Gene3D" id="2.150.10.10">
    <property type="entry name" value="Serralysin-like metalloprotease, C-terminal"/>
    <property type="match status" value="6"/>
</dbReference>
<dbReference type="GO" id="GO:0005509">
    <property type="term" value="F:calcium ion binding"/>
    <property type="evidence" value="ECO:0007669"/>
    <property type="project" value="InterPro"/>
</dbReference>
<dbReference type="GO" id="GO:0005576">
    <property type="term" value="C:extracellular region"/>
    <property type="evidence" value="ECO:0007669"/>
    <property type="project" value="UniProtKB-SubCell"/>
</dbReference>
<proteinExistence type="predicted"/>
<evidence type="ECO:0000256" key="2">
    <source>
        <dbReference type="ARBA" id="ARBA00022525"/>
    </source>
</evidence>
<dbReference type="Pfam" id="PF00353">
    <property type="entry name" value="HemolysinCabind"/>
    <property type="match status" value="9"/>
</dbReference>
<evidence type="ECO:0000259" key="4">
    <source>
        <dbReference type="Pfam" id="PF13403"/>
    </source>
</evidence>
<keyword evidence="2" id="KW-0964">Secreted</keyword>
<dbReference type="InterPro" id="IPR001343">
    <property type="entry name" value="Hemolysn_Ca-bd"/>
</dbReference>
<dbReference type="PROSITE" id="PS50817">
    <property type="entry name" value="INTEIN_N_TER"/>
    <property type="match status" value="1"/>
</dbReference>
<feature type="region of interest" description="Disordered" evidence="3">
    <location>
        <begin position="850"/>
        <end position="895"/>
    </location>
</feature>
<dbReference type="Gene3D" id="2.170.16.10">
    <property type="entry name" value="Hedgehog/Intein (Hint) domain"/>
    <property type="match status" value="1"/>
</dbReference>
<gene>
    <name evidence="5" type="ORF">BAR1_08635</name>
</gene>
<dbReference type="InterPro" id="IPR028992">
    <property type="entry name" value="Hedgehog/Intein_dom"/>
</dbReference>
<organism evidence="5 6">
    <name type="scientific">Profundibacter amoris</name>
    <dbReference type="NCBI Taxonomy" id="2171755"/>
    <lineage>
        <taxon>Bacteria</taxon>
        <taxon>Pseudomonadati</taxon>
        <taxon>Pseudomonadota</taxon>
        <taxon>Alphaproteobacteria</taxon>
        <taxon>Rhodobacterales</taxon>
        <taxon>Paracoccaceae</taxon>
        <taxon>Profundibacter</taxon>
    </lineage>
</organism>
<dbReference type="OrthoDB" id="6305173at2"/>
<dbReference type="InterPro" id="IPR036844">
    <property type="entry name" value="Hint_dom_sf"/>
</dbReference>
<protein>
    <submittedName>
        <fullName evidence="5">Type I secretion protein</fullName>
    </submittedName>
</protein>
<dbReference type="InterPro" id="IPR050557">
    <property type="entry name" value="RTX_toxin/Mannuronan_C5-epim"/>
</dbReference>
<evidence type="ECO:0000256" key="1">
    <source>
        <dbReference type="ARBA" id="ARBA00004613"/>
    </source>
</evidence>
<dbReference type="PANTHER" id="PTHR38340:SF1">
    <property type="entry name" value="S-LAYER PROTEIN"/>
    <property type="match status" value="1"/>
</dbReference>
<dbReference type="EMBL" id="CP032125">
    <property type="protein sequence ID" value="AXX97993.1"/>
    <property type="molecule type" value="Genomic_DNA"/>
</dbReference>
<dbReference type="GO" id="GO:0016539">
    <property type="term" value="P:intein-mediated protein splicing"/>
    <property type="evidence" value="ECO:0007669"/>
    <property type="project" value="InterPro"/>
</dbReference>
<keyword evidence="6" id="KW-1185">Reference proteome</keyword>
<accession>A0A347UGL5</accession>
<dbReference type="InterPro" id="IPR018511">
    <property type="entry name" value="Hemolysin-typ_Ca-bd_CS"/>
</dbReference>
<evidence type="ECO:0000313" key="6">
    <source>
        <dbReference type="Proteomes" id="UP000261704"/>
    </source>
</evidence>
<dbReference type="SUPFAM" id="SSF51120">
    <property type="entry name" value="beta-Roll"/>
    <property type="match status" value="5"/>
</dbReference>
<evidence type="ECO:0000256" key="3">
    <source>
        <dbReference type="SAM" id="MobiDB-lite"/>
    </source>
</evidence>
<dbReference type="InterPro" id="IPR011049">
    <property type="entry name" value="Serralysin-like_metalloprot_C"/>
</dbReference>